<keyword evidence="2" id="KW-1185">Reference proteome</keyword>
<sequence>MQHPNFTFGQCGRMLTTTYTCKQSLSNGIIDLVRSSVVEVFPLKGRVPMAFEPPPTHATSTSGFPPHFSNACFLVSLPITAWNSLTIIGVGFPYEYKGVIHNVIPDLRLGVGPSRLPDLNLPAEPEPAPVDPGEIDDIANRFFKKERMSMGLPKRPQQFSLEQQRGLELRAREHLHLKVEIVELLQSRFPNDNWIQCESLRRGIFISHYHDNEYTLEELQAIKRTLTEKENPRENSVIKELRRRL</sequence>
<name>A0AAD5J657_ACENE</name>
<reference evidence="1" key="1">
    <citation type="journal article" date="2022" name="Plant J.">
        <title>Strategies of tolerance reflected in two North American maple genomes.</title>
        <authorList>
            <person name="McEvoy S.L."/>
            <person name="Sezen U.U."/>
            <person name="Trouern-Trend A."/>
            <person name="McMahon S.M."/>
            <person name="Schaberg P.G."/>
            <person name="Yang J."/>
            <person name="Wegrzyn J.L."/>
            <person name="Swenson N.G."/>
        </authorList>
    </citation>
    <scope>NUCLEOTIDE SEQUENCE</scope>
    <source>
        <strain evidence="1">91603</strain>
    </source>
</reference>
<evidence type="ECO:0000313" key="2">
    <source>
        <dbReference type="Proteomes" id="UP001064489"/>
    </source>
</evidence>
<protein>
    <submittedName>
        <fullName evidence="1">Uncharacterized protein</fullName>
    </submittedName>
</protein>
<dbReference type="EMBL" id="JAJSOW010000100">
    <property type="protein sequence ID" value="KAI9186816.1"/>
    <property type="molecule type" value="Genomic_DNA"/>
</dbReference>
<reference evidence="1" key="2">
    <citation type="submission" date="2023-02" db="EMBL/GenBank/DDBJ databases">
        <authorList>
            <person name="Swenson N.G."/>
            <person name="Wegrzyn J.L."/>
            <person name="Mcevoy S.L."/>
        </authorList>
    </citation>
    <scope>NUCLEOTIDE SEQUENCE</scope>
    <source>
        <strain evidence="1">91603</strain>
        <tissue evidence="1">Leaf</tissue>
    </source>
</reference>
<comment type="caution">
    <text evidence="1">The sequence shown here is derived from an EMBL/GenBank/DDBJ whole genome shotgun (WGS) entry which is preliminary data.</text>
</comment>
<organism evidence="1 2">
    <name type="scientific">Acer negundo</name>
    <name type="common">Box elder</name>
    <dbReference type="NCBI Taxonomy" id="4023"/>
    <lineage>
        <taxon>Eukaryota</taxon>
        <taxon>Viridiplantae</taxon>
        <taxon>Streptophyta</taxon>
        <taxon>Embryophyta</taxon>
        <taxon>Tracheophyta</taxon>
        <taxon>Spermatophyta</taxon>
        <taxon>Magnoliopsida</taxon>
        <taxon>eudicotyledons</taxon>
        <taxon>Gunneridae</taxon>
        <taxon>Pentapetalae</taxon>
        <taxon>rosids</taxon>
        <taxon>malvids</taxon>
        <taxon>Sapindales</taxon>
        <taxon>Sapindaceae</taxon>
        <taxon>Hippocastanoideae</taxon>
        <taxon>Acereae</taxon>
        <taxon>Acer</taxon>
    </lineage>
</organism>
<proteinExistence type="predicted"/>
<evidence type="ECO:0000313" key="1">
    <source>
        <dbReference type="EMBL" id="KAI9186816.1"/>
    </source>
</evidence>
<gene>
    <name evidence="1" type="ORF">LWI28_021247</name>
</gene>
<accession>A0AAD5J657</accession>
<dbReference type="AlphaFoldDB" id="A0AAD5J657"/>
<dbReference type="Proteomes" id="UP001064489">
    <property type="component" value="Chromosome 3"/>
</dbReference>